<dbReference type="EMBL" id="CP000934">
    <property type="protein sequence ID" value="ACE84318.1"/>
    <property type="molecule type" value="Genomic_DNA"/>
</dbReference>
<proteinExistence type="predicted"/>
<dbReference type="KEGG" id="cja:CJA_0924"/>
<evidence type="ECO:0000259" key="1">
    <source>
        <dbReference type="PROSITE" id="PS50914"/>
    </source>
</evidence>
<dbReference type="AlphaFoldDB" id="B3PLA0"/>
<sequence length="204" mass="22460">MLFAPGSLSTSGVGKRWSGLGITLLLLLFLGGCAQVIHVTTSEPIQISPKKRTPGARVDDNRVETYTRVNLKKASAAFDEAHINIDCFNGILLLTGQVPSEHLRQLAGDTATKLNTLRQVHNELVVAPNTEFKARSYDTWLTTKIKAKFMANSDIEGSRIRVITENQTVFLMGLVSRYEADKIAQLVANTGGVRQVVKVFEYID</sequence>
<dbReference type="OrthoDB" id="9783990at2"/>
<dbReference type="Gene3D" id="3.40.1520.20">
    <property type="match status" value="1"/>
</dbReference>
<dbReference type="InterPro" id="IPR007055">
    <property type="entry name" value="BON_dom"/>
</dbReference>
<name>B3PLA0_CELJU</name>
<dbReference type="PANTHER" id="PTHR34606">
    <property type="entry name" value="BON DOMAIN-CONTAINING PROTEIN"/>
    <property type="match status" value="1"/>
</dbReference>
<dbReference type="PANTHER" id="PTHR34606:SF4">
    <property type="entry name" value="OUTER MEMBRANE LIPOPROTEIN DOLP"/>
    <property type="match status" value="1"/>
</dbReference>
<dbReference type="PROSITE" id="PS50914">
    <property type="entry name" value="BON"/>
    <property type="match status" value="2"/>
</dbReference>
<feature type="domain" description="BON" evidence="1">
    <location>
        <begin position="59"/>
        <end position="128"/>
    </location>
</feature>
<reference evidence="2 3" key="1">
    <citation type="journal article" date="2008" name="J. Bacteriol.">
        <title>Insights into plant cell wall degradation from the genome sequence of the soil bacterium Cellvibrio japonicus.</title>
        <authorList>
            <person name="Deboy R.T."/>
            <person name="Mongodin E.F."/>
            <person name="Fouts D.E."/>
            <person name="Tailford L.E."/>
            <person name="Khouri H."/>
            <person name="Emerson J.B."/>
            <person name="Mohamoud Y."/>
            <person name="Watkins K."/>
            <person name="Henrissat B."/>
            <person name="Gilbert H.J."/>
            <person name="Nelson K.E."/>
        </authorList>
    </citation>
    <scope>NUCLEOTIDE SEQUENCE [LARGE SCALE GENOMIC DNA]</scope>
    <source>
        <strain evidence="2 3">Ueda107</strain>
    </source>
</reference>
<keyword evidence="3" id="KW-1185">Reference proteome</keyword>
<evidence type="ECO:0000313" key="3">
    <source>
        <dbReference type="Proteomes" id="UP000001036"/>
    </source>
</evidence>
<evidence type="ECO:0000313" key="2">
    <source>
        <dbReference type="EMBL" id="ACE84318.1"/>
    </source>
</evidence>
<dbReference type="RefSeq" id="WP_012486572.1">
    <property type="nucleotide sequence ID" value="NC_010995.1"/>
</dbReference>
<dbReference type="Pfam" id="PF04972">
    <property type="entry name" value="BON"/>
    <property type="match status" value="2"/>
</dbReference>
<dbReference type="HOGENOM" id="CLU_083606_3_1_6"/>
<organism evidence="2 3">
    <name type="scientific">Cellvibrio japonicus (strain Ueda107)</name>
    <name type="common">Pseudomonas fluorescens subsp. cellulosa</name>
    <dbReference type="NCBI Taxonomy" id="498211"/>
    <lineage>
        <taxon>Bacteria</taxon>
        <taxon>Pseudomonadati</taxon>
        <taxon>Pseudomonadota</taxon>
        <taxon>Gammaproteobacteria</taxon>
        <taxon>Cellvibrionales</taxon>
        <taxon>Cellvibrionaceae</taxon>
        <taxon>Cellvibrio</taxon>
    </lineage>
</organism>
<gene>
    <name evidence="2" type="ordered locus">CJA_0924</name>
</gene>
<dbReference type="InterPro" id="IPR051686">
    <property type="entry name" value="Lipoprotein_DolP"/>
</dbReference>
<accession>B3PLA0</accession>
<protein>
    <submittedName>
        <fullName evidence="2">21 kDa hemolysin</fullName>
    </submittedName>
</protein>
<dbReference type="eggNOG" id="COG2823">
    <property type="taxonomic scope" value="Bacteria"/>
</dbReference>
<dbReference type="Proteomes" id="UP000001036">
    <property type="component" value="Chromosome"/>
</dbReference>
<feature type="domain" description="BON" evidence="1">
    <location>
        <begin position="137"/>
        <end position="204"/>
    </location>
</feature>
<dbReference type="STRING" id="498211.CJA_0924"/>